<dbReference type="InterPro" id="IPR018391">
    <property type="entry name" value="PQQ_b-propeller_rpt"/>
</dbReference>
<accession>A0A839Z2T7</accession>
<dbReference type="PANTHER" id="PTHR34512:SF30">
    <property type="entry name" value="OUTER MEMBRANE PROTEIN ASSEMBLY FACTOR BAMB"/>
    <property type="match status" value="1"/>
</dbReference>
<dbReference type="SMART" id="SM00564">
    <property type="entry name" value="PQQ"/>
    <property type="match status" value="7"/>
</dbReference>
<dbReference type="InterPro" id="IPR002372">
    <property type="entry name" value="PQQ_rpt_dom"/>
</dbReference>
<sequence>MMKSLRTAIVLTLAATTLSGCGIFKKAQRGTPVLGERVPVLGAELEIGIDPATAAMPMSLPVQTANASWEQSGGNANKSMGHLALNTGDGLNYTWGASIGEGNSREARMGGSPIVVGGRVYTMDTRAVVRAFDAKTGAQAWMLNFGGGQGNASSLYGGGLAFGNGRIYATNGLGQVGAIDPVSGSLVWQVKPVGPLRGAPSVSGDTVYVTSQDNQIIALNAANGETRWNQAATLEVAGVFGASSPAVARGTVVAGFSSGELNAYRYENGRLVWSDTLARTSISRSVSSISDVDADPVIDNGQVIAIGQGGRMVALDLLSGQRIWELNMAGIATPWVAGEWVFVVNDDAQLMAISRATGRVRWINQLPAFRNAKKRRDPINYVGPVLAGDRLIVAGSNGALITINPNDGAFIQQQDVGASVTLQPVVADNMLYIVTGEGRLIAYQ</sequence>
<evidence type="ECO:0000313" key="3">
    <source>
        <dbReference type="Proteomes" id="UP000578569"/>
    </source>
</evidence>
<name>A0A839Z2T7_9SPHN</name>
<dbReference type="Proteomes" id="UP000578569">
    <property type="component" value="Unassembled WGS sequence"/>
</dbReference>
<dbReference type="PANTHER" id="PTHR34512">
    <property type="entry name" value="CELL SURFACE PROTEIN"/>
    <property type="match status" value="1"/>
</dbReference>
<feature type="domain" description="Pyrrolo-quinoline quinone repeat" evidence="1">
    <location>
        <begin position="127"/>
        <end position="364"/>
    </location>
</feature>
<dbReference type="InterPro" id="IPR011047">
    <property type="entry name" value="Quinoprotein_ADH-like_sf"/>
</dbReference>
<keyword evidence="3" id="KW-1185">Reference proteome</keyword>
<dbReference type="Gene3D" id="2.130.10.10">
    <property type="entry name" value="YVTN repeat-like/Quinoprotein amine dehydrogenase"/>
    <property type="match status" value="1"/>
</dbReference>
<dbReference type="PROSITE" id="PS51257">
    <property type="entry name" value="PROKAR_LIPOPROTEIN"/>
    <property type="match status" value="1"/>
</dbReference>
<dbReference type="Pfam" id="PF13360">
    <property type="entry name" value="PQQ_2"/>
    <property type="match status" value="2"/>
</dbReference>
<dbReference type="AlphaFoldDB" id="A0A839Z2T7"/>
<organism evidence="2 3">
    <name type="scientific">Sphingomicrobium lutaoense</name>
    <dbReference type="NCBI Taxonomy" id="515949"/>
    <lineage>
        <taxon>Bacteria</taxon>
        <taxon>Pseudomonadati</taxon>
        <taxon>Pseudomonadota</taxon>
        <taxon>Alphaproteobacteria</taxon>
        <taxon>Sphingomonadales</taxon>
        <taxon>Sphingomonadaceae</taxon>
        <taxon>Sphingomicrobium</taxon>
    </lineage>
</organism>
<evidence type="ECO:0000313" key="2">
    <source>
        <dbReference type="EMBL" id="MBB3764377.1"/>
    </source>
</evidence>
<feature type="domain" description="Pyrrolo-quinoline quinone repeat" evidence="1">
    <location>
        <begin position="384"/>
        <end position="443"/>
    </location>
</feature>
<reference evidence="2 3" key="1">
    <citation type="submission" date="2020-08" db="EMBL/GenBank/DDBJ databases">
        <title>Genomic Encyclopedia of Type Strains, Phase IV (KMG-IV): sequencing the most valuable type-strain genomes for metagenomic binning, comparative biology and taxonomic classification.</title>
        <authorList>
            <person name="Goeker M."/>
        </authorList>
    </citation>
    <scope>NUCLEOTIDE SEQUENCE [LARGE SCALE GENOMIC DNA]</scope>
    <source>
        <strain evidence="2 3">DSM 24194</strain>
    </source>
</reference>
<dbReference type="EMBL" id="JACICF010000001">
    <property type="protein sequence ID" value="MBB3764377.1"/>
    <property type="molecule type" value="Genomic_DNA"/>
</dbReference>
<dbReference type="RefSeq" id="WP_322597114.1">
    <property type="nucleotide sequence ID" value="NZ_JACICF010000001.1"/>
</dbReference>
<protein>
    <submittedName>
        <fullName evidence="2">Outer membrane protein assembly factor BamB</fullName>
    </submittedName>
</protein>
<comment type="caution">
    <text evidence="2">The sequence shown here is derived from an EMBL/GenBank/DDBJ whole genome shotgun (WGS) entry which is preliminary data.</text>
</comment>
<dbReference type="SUPFAM" id="SSF50998">
    <property type="entry name" value="Quinoprotein alcohol dehydrogenase-like"/>
    <property type="match status" value="1"/>
</dbReference>
<evidence type="ECO:0000259" key="1">
    <source>
        <dbReference type="Pfam" id="PF13360"/>
    </source>
</evidence>
<proteinExistence type="predicted"/>
<gene>
    <name evidence="2" type="ORF">FHS50_001400</name>
</gene>
<dbReference type="InterPro" id="IPR015943">
    <property type="entry name" value="WD40/YVTN_repeat-like_dom_sf"/>
</dbReference>